<feature type="compositionally biased region" description="Basic and acidic residues" evidence="1">
    <location>
        <begin position="162"/>
        <end position="174"/>
    </location>
</feature>
<feature type="region of interest" description="Disordered" evidence="1">
    <location>
        <begin position="1"/>
        <end position="31"/>
    </location>
</feature>
<keyword evidence="3" id="KW-1185">Reference proteome</keyword>
<accession>A0A6A7BKF4</accession>
<dbReference type="EMBL" id="MU006292">
    <property type="protein sequence ID" value="KAF2854598.1"/>
    <property type="molecule type" value="Genomic_DNA"/>
</dbReference>
<organism evidence="2 3">
    <name type="scientific">Plenodomus tracheiphilus IPT5</name>
    <dbReference type="NCBI Taxonomy" id="1408161"/>
    <lineage>
        <taxon>Eukaryota</taxon>
        <taxon>Fungi</taxon>
        <taxon>Dikarya</taxon>
        <taxon>Ascomycota</taxon>
        <taxon>Pezizomycotina</taxon>
        <taxon>Dothideomycetes</taxon>
        <taxon>Pleosporomycetidae</taxon>
        <taxon>Pleosporales</taxon>
        <taxon>Pleosporineae</taxon>
        <taxon>Leptosphaeriaceae</taxon>
        <taxon>Plenodomus</taxon>
    </lineage>
</organism>
<sequence length="214" mass="23357">MEQQSKQVDGLSSRLGKPRTNNKDRGTHATVRRKANVYDAVAGRIAQNGFIGISADFKASTQPLRPDEVLFKQAKAPVRYEETDYYYAHATTAVQQQLPDGDLLSAIHAYVSKLFSRTAQPGHDRIWRCMDETALIACGIILEEMAREELGATGDLALTEAADVKEEAPTKETTEPGNEAPTGRDTPVDGPHSSLRSKSRSSDSSSNYTVDESA</sequence>
<feature type="region of interest" description="Disordered" evidence="1">
    <location>
        <begin position="160"/>
        <end position="214"/>
    </location>
</feature>
<name>A0A6A7BKF4_9PLEO</name>
<dbReference type="InterPro" id="IPR022793">
    <property type="entry name" value="Rrn10"/>
</dbReference>
<evidence type="ECO:0000313" key="3">
    <source>
        <dbReference type="Proteomes" id="UP000799423"/>
    </source>
</evidence>
<dbReference type="PANTHER" id="PTHR28054">
    <property type="entry name" value="RNA POLYMERASE I-SPECIFIC TRANSCRIPTION INITIATION FACTOR RRN10"/>
    <property type="match status" value="1"/>
</dbReference>
<dbReference type="GO" id="GO:0006360">
    <property type="term" value="P:transcription by RNA polymerase I"/>
    <property type="evidence" value="ECO:0007669"/>
    <property type="project" value="InterPro"/>
</dbReference>
<evidence type="ECO:0000256" key="1">
    <source>
        <dbReference type="SAM" id="MobiDB-lite"/>
    </source>
</evidence>
<dbReference type="AlphaFoldDB" id="A0A6A7BKF4"/>
<gene>
    <name evidence="2" type="ORF">T440DRAFT_238132</name>
</gene>
<protein>
    <submittedName>
        <fullName evidence="2">Uncharacterized protein</fullName>
    </submittedName>
</protein>
<dbReference type="Proteomes" id="UP000799423">
    <property type="component" value="Unassembled WGS sequence"/>
</dbReference>
<reference evidence="2" key="1">
    <citation type="submission" date="2020-01" db="EMBL/GenBank/DDBJ databases">
        <authorList>
            <consortium name="DOE Joint Genome Institute"/>
            <person name="Haridas S."/>
            <person name="Albert R."/>
            <person name="Binder M."/>
            <person name="Bloem J."/>
            <person name="Labutti K."/>
            <person name="Salamov A."/>
            <person name="Andreopoulos B."/>
            <person name="Baker S.E."/>
            <person name="Barry K."/>
            <person name="Bills G."/>
            <person name="Bluhm B.H."/>
            <person name="Cannon C."/>
            <person name="Castanera R."/>
            <person name="Culley D.E."/>
            <person name="Daum C."/>
            <person name="Ezra D."/>
            <person name="Gonzalez J.B."/>
            <person name="Henrissat B."/>
            <person name="Kuo A."/>
            <person name="Liang C."/>
            <person name="Lipzen A."/>
            <person name="Lutzoni F."/>
            <person name="Magnuson J."/>
            <person name="Mondo S."/>
            <person name="Nolan M."/>
            <person name="Ohm R."/>
            <person name="Pangilinan J."/>
            <person name="Park H.-J."/>
            <person name="Ramirez L."/>
            <person name="Alfaro M."/>
            <person name="Sun H."/>
            <person name="Tritt A."/>
            <person name="Yoshinaga Y."/>
            <person name="Zwiers L.-H."/>
            <person name="Turgeon B.G."/>
            <person name="Goodwin S.B."/>
            <person name="Spatafora J.W."/>
            <person name="Crous P.W."/>
            <person name="Grigoriev I.V."/>
        </authorList>
    </citation>
    <scope>NUCLEOTIDE SEQUENCE</scope>
    <source>
        <strain evidence="2">IPT5</strain>
    </source>
</reference>
<evidence type="ECO:0000313" key="2">
    <source>
        <dbReference type="EMBL" id="KAF2854598.1"/>
    </source>
</evidence>
<proteinExistence type="predicted"/>
<dbReference type="OrthoDB" id="2565191at2759"/>
<dbReference type="PANTHER" id="PTHR28054:SF1">
    <property type="entry name" value="RNA POLYMERASE I-SPECIFIC TRANSCRIPTION INITIATION FACTOR RRN10"/>
    <property type="match status" value="1"/>
</dbReference>